<keyword evidence="7" id="KW-0500">Molybdenum</keyword>
<comment type="subcellular location">
    <subcellularLocation>
        <location evidence="3">Cell envelope</location>
    </subcellularLocation>
</comment>
<evidence type="ECO:0000256" key="5">
    <source>
        <dbReference type="ARBA" id="ARBA00022448"/>
    </source>
</evidence>
<comment type="similarity">
    <text evidence="4">Belongs to the prokaryotic molybdopterin-containing oxidoreductase family.</text>
</comment>
<dbReference type="InterPro" id="IPR044906">
    <property type="entry name" value="Nitr_red_alph_N_sf"/>
</dbReference>
<organism evidence="15 16">
    <name type="scientific">Hydrogenophaga atypica</name>
    <dbReference type="NCBI Taxonomy" id="249409"/>
    <lineage>
        <taxon>Bacteria</taxon>
        <taxon>Pseudomonadati</taxon>
        <taxon>Pseudomonadota</taxon>
        <taxon>Betaproteobacteria</taxon>
        <taxon>Burkholderiales</taxon>
        <taxon>Comamonadaceae</taxon>
        <taxon>Hydrogenophaga</taxon>
    </lineage>
</organism>
<keyword evidence="16" id="KW-1185">Reference proteome</keyword>
<evidence type="ECO:0000256" key="3">
    <source>
        <dbReference type="ARBA" id="ARBA00004196"/>
    </source>
</evidence>
<dbReference type="PROSITE" id="PS00932">
    <property type="entry name" value="MOLYBDOPTERIN_PROK_3"/>
    <property type="match status" value="1"/>
</dbReference>
<evidence type="ECO:0000313" key="15">
    <source>
        <dbReference type="EMBL" id="MFC7409815.1"/>
    </source>
</evidence>
<dbReference type="Gene3D" id="3.40.50.12440">
    <property type="match status" value="1"/>
</dbReference>
<dbReference type="Pfam" id="PF01568">
    <property type="entry name" value="Molydop_binding"/>
    <property type="match status" value="1"/>
</dbReference>
<dbReference type="PROSITE" id="PS00490">
    <property type="entry name" value="MOLYBDOPTERIN_PROK_2"/>
    <property type="match status" value="1"/>
</dbReference>
<reference evidence="16" key="1">
    <citation type="journal article" date="2019" name="Int. J. Syst. Evol. Microbiol.">
        <title>The Global Catalogue of Microorganisms (GCM) 10K type strain sequencing project: providing services to taxonomists for standard genome sequencing and annotation.</title>
        <authorList>
            <consortium name="The Broad Institute Genomics Platform"/>
            <consortium name="The Broad Institute Genome Sequencing Center for Infectious Disease"/>
            <person name="Wu L."/>
            <person name="Ma J."/>
        </authorList>
    </citation>
    <scope>NUCLEOTIDE SEQUENCE [LARGE SCALE GENOMIC DNA]</scope>
    <source>
        <strain evidence="16">CGMCC 1.12371</strain>
    </source>
</reference>
<dbReference type="Gene3D" id="4.10.1200.10">
    <property type="entry name" value="nitrate reductase tail"/>
    <property type="match status" value="1"/>
</dbReference>
<keyword evidence="6" id="KW-0004">4Fe-4S</keyword>
<evidence type="ECO:0000256" key="9">
    <source>
        <dbReference type="ARBA" id="ARBA00022982"/>
    </source>
</evidence>
<accession>A0ABW2QQS8</accession>
<dbReference type="InterPro" id="IPR028189">
    <property type="entry name" value="Nitr_red_alph_N"/>
</dbReference>
<dbReference type="PANTHER" id="PTHR43105">
    <property type="entry name" value="RESPIRATORY NITRATE REDUCTASE"/>
    <property type="match status" value="1"/>
</dbReference>
<keyword evidence="5" id="KW-0813">Transport</keyword>
<evidence type="ECO:0000256" key="8">
    <source>
        <dbReference type="ARBA" id="ARBA00022723"/>
    </source>
</evidence>
<dbReference type="InterPro" id="IPR006963">
    <property type="entry name" value="Mopterin_OxRdtase_4Fe-4S_dom"/>
</dbReference>
<evidence type="ECO:0000256" key="11">
    <source>
        <dbReference type="ARBA" id="ARBA00023004"/>
    </source>
</evidence>
<comment type="caution">
    <text evidence="15">The sequence shown here is derived from an EMBL/GenBank/DDBJ whole genome shotgun (WGS) entry which is preliminary data.</text>
</comment>
<keyword evidence="11" id="KW-0408">Iron</keyword>
<evidence type="ECO:0000259" key="14">
    <source>
        <dbReference type="PROSITE" id="PS51669"/>
    </source>
</evidence>
<evidence type="ECO:0000256" key="7">
    <source>
        <dbReference type="ARBA" id="ARBA00022505"/>
    </source>
</evidence>
<dbReference type="NCBIfam" id="TIGR01580">
    <property type="entry name" value="narG"/>
    <property type="match status" value="1"/>
</dbReference>
<evidence type="ECO:0000256" key="13">
    <source>
        <dbReference type="ARBA" id="ARBA00023063"/>
    </source>
</evidence>
<evidence type="ECO:0000256" key="2">
    <source>
        <dbReference type="ARBA" id="ARBA00001966"/>
    </source>
</evidence>
<keyword evidence="9" id="KW-0249">Electron transport</keyword>
<dbReference type="EMBL" id="JBHTCA010000009">
    <property type="protein sequence ID" value="MFC7409815.1"/>
    <property type="molecule type" value="Genomic_DNA"/>
</dbReference>
<feature type="domain" description="4Fe-4S Mo/W bis-MGD-type" evidence="14">
    <location>
        <begin position="43"/>
        <end position="107"/>
    </location>
</feature>
<evidence type="ECO:0000256" key="1">
    <source>
        <dbReference type="ARBA" id="ARBA00001942"/>
    </source>
</evidence>
<comment type="cofactor">
    <cofactor evidence="2">
        <name>[4Fe-4S] cluster</name>
        <dbReference type="ChEBI" id="CHEBI:49883"/>
    </cofactor>
</comment>
<dbReference type="InterPro" id="IPR006656">
    <property type="entry name" value="Mopterin_OxRdtase"/>
</dbReference>
<comment type="cofactor">
    <cofactor evidence="1">
        <name>Mo-bis(molybdopterin guanine dinucleotide)</name>
        <dbReference type="ChEBI" id="CHEBI:60539"/>
    </cofactor>
</comment>
<dbReference type="InterPro" id="IPR050123">
    <property type="entry name" value="Prok_molybdopt-oxidoreductase"/>
</dbReference>
<dbReference type="CDD" id="cd02776">
    <property type="entry name" value="MopB_CT_Nitrate-R-NarG-like"/>
    <property type="match status" value="1"/>
</dbReference>
<dbReference type="InterPro" id="IPR006655">
    <property type="entry name" value="Mopterin_OxRdtase_prok_CS"/>
</dbReference>
<dbReference type="Pfam" id="PF00384">
    <property type="entry name" value="Molybdopterin"/>
    <property type="match status" value="1"/>
</dbReference>
<evidence type="ECO:0000256" key="6">
    <source>
        <dbReference type="ARBA" id="ARBA00022485"/>
    </source>
</evidence>
<protein>
    <submittedName>
        <fullName evidence="15">Nitrate reductase subunit alpha</fullName>
    </submittedName>
</protein>
<keyword evidence="10" id="KW-0560">Oxidoreductase</keyword>
<keyword evidence="12" id="KW-0411">Iron-sulfur</keyword>
<dbReference type="SMART" id="SM00926">
    <property type="entry name" value="Molybdop_Fe4S4"/>
    <property type="match status" value="1"/>
</dbReference>
<name>A0ABW2QQS8_9BURK</name>
<dbReference type="SUPFAM" id="SSF53706">
    <property type="entry name" value="Formate dehydrogenase/DMSO reductase, domains 1-3"/>
    <property type="match status" value="1"/>
</dbReference>
<dbReference type="InterPro" id="IPR006468">
    <property type="entry name" value="NarG"/>
</dbReference>
<dbReference type="RefSeq" id="WP_382223996.1">
    <property type="nucleotide sequence ID" value="NZ_JBHTCA010000009.1"/>
</dbReference>
<keyword evidence="13" id="KW-0534">Nitrate assimilation</keyword>
<evidence type="ECO:0000256" key="10">
    <source>
        <dbReference type="ARBA" id="ARBA00023002"/>
    </source>
</evidence>
<dbReference type="CDD" id="cd02750">
    <property type="entry name" value="MopB_Nitrate-R-NarG-like"/>
    <property type="match status" value="1"/>
</dbReference>
<gene>
    <name evidence="15" type="ORF">ACFQPB_13165</name>
</gene>
<dbReference type="InterPro" id="IPR006657">
    <property type="entry name" value="MoPterin_dinucl-bd_dom"/>
</dbReference>
<evidence type="ECO:0000256" key="4">
    <source>
        <dbReference type="ARBA" id="ARBA00010312"/>
    </source>
</evidence>
<keyword evidence="8" id="KW-0479">Metal-binding</keyword>
<evidence type="ECO:0000313" key="16">
    <source>
        <dbReference type="Proteomes" id="UP001596501"/>
    </source>
</evidence>
<evidence type="ECO:0000256" key="12">
    <source>
        <dbReference type="ARBA" id="ARBA00023014"/>
    </source>
</evidence>
<dbReference type="PANTHER" id="PTHR43105:SF2">
    <property type="entry name" value="RESPIRATORY NITRATE REDUCTASE 2 ALPHA CHAIN"/>
    <property type="match status" value="1"/>
</dbReference>
<proteinExistence type="inferred from homology"/>
<dbReference type="Proteomes" id="UP001596501">
    <property type="component" value="Unassembled WGS sequence"/>
</dbReference>
<dbReference type="InterPro" id="IPR037943">
    <property type="entry name" value="MopB_CT_Nitrate-R-NarG-like"/>
</dbReference>
<sequence>MSHFLDRLTHFNLPKDSFAGGHGQVTNEDRTWEDAYRNRWAHDKIVRSTHGVNCTGSCSWKIYVKGGIVTWETQQTDYPRTRWDMPNHEPRGCARGASYSWYLYSANRVKYPMVRGRLLERWRAALKVAKTPVDAWALIVEDDAARRDYQQVRGMGGFVRSTWDEVNQLIASANVYTIKKHGADRIIGFSPIPAMSMVSYAAGSRYLSLLGGVCMSFYDWYCDLPPASPQIWGEQTDVPESADWYNSSFIIAWGSNVPQTRTPDAHFFTEVRYKGAKTVAVTPDYSEVAKLADLWMHPKQGTDAALAMAMGHVVLKEFYFPEGKQRSTYFDDYARRYTDLPMLVMLKEHTLPDGRKTMVPDRYLRASDFNGKLGQDNNPDWKTVAFDAQGKAVLPNGSIGFRWGAEGRDDVGKWNLESKEARDNGDVKLKLSVLEDGAQEHQVVDVGFPYFGGNVTPHFSENAGTGEVNHAKVPAVRLRLGKAGEERHALVATVFDLQVAQYGIDRGLGSGAKSFDDNAPYTPAWQEQITGVPRDQVITVARQFADNADKTHGKSMVIIGAAMNHWYHADMNYRGVINLLMMCGCIGQSGGGWAHYVGQEKLRPQTGWTALAFALDWIRPPRQQNSTSFFYAHTDQWRYEKLGLEEIVSPLADKAAFGGSMIDYNVRAERMGWLPSAPQLKTNPMQVVRDASSAGMDPKDYVVKALKDGTLEMSCEDPDAPQNWPRNLFVWRSNLLGSSGKGHEYFCKHLLGTENGVQGKDLGDDDAKPSEVKWHKDAPQGKLDLLVTLDFRMSTTCLYSDIVLPTASWYEKNDLNTSDMHPFIHPLSAAVDPVWQSRSDWEIYKGFAKTFSEVCVGHLGVEKEVVLTPLMHDSPAELAQPFDVKEWKKGQCDLIPGKTAPQITVVERDYPNLYKRFTALGPLMNKVGNGGKGIAWKTEVEVTQLGQLNGTTLEEGVTQGMPKIVTDIDACEVILQLAPETNGHVAVKAWEALSKQTGRDHKHLALYREDEKIRYRDIQAQPRKIISSPTWSGIESETVSYNAGYTNVHELIPWRTLTGRQQFYQDHPWMIAFGEGFSSYRPPVDLKTTDEVHGRKPNGQTEILLNFITPHQKWGIHSTYSDNLLMLTLNRGGTVVWLSEDDAKSAGIEDNDWVELFNVNGAVAARAVVSQRVNPGMVMMYHSQEKIINTPGSEITGVRGGIHNSVTRIVLKPTHMIGGYAQLSYGFNYYGTIGTNRDEFVVVRKMAKVDWLDTPRDDHLAAAYQSQGENP</sequence>
<dbReference type="PROSITE" id="PS51669">
    <property type="entry name" value="4FE4S_MOW_BIS_MGD"/>
    <property type="match status" value="1"/>
</dbReference>
<dbReference type="SUPFAM" id="SSF50692">
    <property type="entry name" value="ADC-like"/>
    <property type="match status" value="1"/>
</dbReference>
<dbReference type="InterPro" id="IPR009010">
    <property type="entry name" value="Asp_de-COase-like_dom_sf"/>
</dbReference>
<dbReference type="Pfam" id="PF14710">
    <property type="entry name" value="Nitr_red_alph_N"/>
    <property type="match status" value="1"/>
</dbReference>